<keyword evidence="4" id="KW-1185">Reference proteome</keyword>
<name>A0A840YK79_9SPHN</name>
<dbReference type="Pfam" id="PF20155">
    <property type="entry name" value="TMP_3"/>
    <property type="match status" value="1"/>
</dbReference>
<dbReference type="Proteomes" id="UP000527143">
    <property type="component" value="Unassembled WGS sequence"/>
</dbReference>
<dbReference type="RefSeq" id="WP_184083966.1">
    <property type="nucleotide sequence ID" value="NZ_JACIJF010000001.1"/>
</dbReference>
<evidence type="ECO:0000313" key="3">
    <source>
        <dbReference type="EMBL" id="MBB5709350.1"/>
    </source>
</evidence>
<protein>
    <submittedName>
        <fullName evidence="3">Tape measure domain-containing protein</fullName>
    </submittedName>
</protein>
<organism evidence="3 4">
    <name type="scientific">Sphingomonas xinjiangensis</name>
    <dbReference type="NCBI Taxonomy" id="643568"/>
    <lineage>
        <taxon>Bacteria</taxon>
        <taxon>Pseudomonadati</taxon>
        <taxon>Pseudomonadota</taxon>
        <taxon>Alphaproteobacteria</taxon>
        <taxon>Sphingomonadales</taxon>
        <taxon>Sphingomonadaceae</taxon>
        <taxon>Sphingomonas</taxon>
    </lineage>
</organism>
<reference evidence="3 4" key="1">
    <citation type="submission" date="2020-08" db="EMBL/GenBank/DDBJ databases">
        <title>Genomic Encyclopedia of Type Strains, Phase IV (KMG-IV): sequencing the most valuable type-strain genomes for metagenomic binning, comparative biology and taxonomic classification.</title>
        <authorList>
            <person name="Goeker M."/>
        </authorList>
    </citation>
    <scope>NUCLEOTIDE SEQUENCE [LARGE SCALE GENOMIC DNA]</scope>
    <source>
        <strain evidence="3 4">DSM 26736</strain>
    </source>
</reference>
<comment type="caution">
    <text evidence="3">The sequence shown here is derived from an EMBL/GenBank/DDBJ whole genome shotgun (WGS) entry which is preliminary data.</text>
</comment>
<dbReference type="AlphaFoldDB" id="A0A840YK79"/>
<gene>
    <name evidence="3" type="ORF">FHT02_000556</name>
</gene>
<feature type="domain" description="Tape measure protein N-terminal" evidence="2">
    <location>
        <begin position="73"/>
        <end position="268"/>
    </location>
</feature>
<dbReference type="NCBIfam" id="TIGR02675">
    <property type="entry name" value="tape_meas_nterm"/>
    <property type="match status" value="1"/>
</dbReference>
<sequence>MADIDPVILELRAELGRYKAELKSTTALAQTSFDRQERAVESLERQIRSSSGAISGQLRTLAGSFAGAFSVQQLTGIIDSYTRFQNQLRVAGLEGEDLARIQEKLLAVAQQNGVAIEAVGTLYSRAAQNQRELGASTSDLINLTSAVAASLRISGTSTEEASGALLQLGQALGSPRIQAEEFNSLLDTMQPLLREAAKRIEGTGGSLAGLTQRIKDTEGPGVSNIQLFRAITASLADLEKTAGSAGLTISGAFTKLTNQLTVYIGQAAQTNGATAAIAGGLELLANNLDTVADALAVIAALALGRFAAGMTAAAASSGLASTAMFALQARAAGAATTMEALALTSATAGRTMLAAFGGPVGIAVTALALGIGFLATRTDDAAKAARVNEEAQRIAGDTTKRAADAAERLASAHGKTRVEALAAAKAEYELTKQKLASAQASALQASAEYARTRAKANENSMAARVGGRNANLGTFYAADESGNRAVSAAEQRMNVADKAAIDLYNALTKLGKAIEAPELTPAPIASDDDKKKKKAKGRTGPTAAEIQAQFEGDLRRAMADQLQDQLEITRDIDKRKDIQAALDEIEYQERLAQIRSQKDYTAAQKTRLTAELNKQFGRQVGADGEVVRIATPRSRARIEEAEQRRADMLERQLRDDQDTLAAEAELVDGRRERLALERRILELAQDEERSRLEASIAAGEIADVAKARVNLERRQGAERQGLSRQYESPFESYSRRLSGRGDNIGDEVQQLVVQRLDEVDDAIADAVTQKLGIKDPLIGQLLSLFIEQNLLAPIAEALKNSKGQGFGATLSSIGNAIFGRASGGSVAPGQMVRVNEGASPGRVEYFQPNQGGKIIPLGQERAALPSRGGTTIVSAPQFNLKGAVITPQLYADMQRISEESATKAAAASYNRSMRDAPGAVAQSRRFGG</sequence>
<evidence type="ECO:0000256" key="1">
    <source>
        <dbReference type="SAM" id="MobiDB-lite"/>
    </source>
</evidence>
<evidence type="ECO:0000313" key="4">
    <source>
        <dbReference type="Proteomes" id="UP000527143"/>
    </source>
</evidence>
<accession>A0A840YK79</accession>
<proteinExistence type="predicted"/>
<dbReference type="EMBL" id="JACIJF010000001">
    <property type="protein sequence ID" value="MBB5709350.1"/>
    <property type="molecule type" value="Genomic_DNA"/>
</dbReference>
<feature type="region of interest" description="Disordered" evidence="1">
    <location>
        <begin position="521"/>
        <end position="542"/>
    </location>
</feature>
<evidence type="ECO:0000259" key="2">
    <source>
        <dbReference type="Pfam" id="PF20155"/>
    </source>
</evidence>
<dbReference type="InterPro" id="IPR013491">
    <property type="entry name" value="Tape_meas_N"/>
</dbReference>